<feature type="transmembrane region" description="Helical" evidence="12">
    <location>
        <begin position="67"/>
        <end position="86"/>
    </location>
</feature>
<evidence type="ECO:0000256" key="3">
    <source>
        <dbReference type="ARBA" id="ARBA00022516"/>
    </source>
</evidence>
<dbReference type="Pfam" id="PF01151">
    <property type="entry name" value="ELO"/>
    <property type="match status" value="1"/>
</dbReference>
<evidence type="ECO:0000256" key="12">
    <source>
        <dbReference type="RuleBase" id="RU361115"/>
    </source>
</evidence>
<evidence type="ECO:0000256" key="9">
    <source>
        <dbReference type="ARBA" id="ARBA00023136"/>
    </source>
</evidence>
<dbReference type="GO" id="GO:0030148">
    <property type="term" value="P:sphingolipid biosynthetic process"/>
    <property type="evidence" value="ECO:0007669"/>
    <property type="project" value="TreeGrafter"/>
</dbReference>
<dbReference type="GO" id="GO:0034626">
    <property type="term" value="P:fatty acid elongation, polyunsaturated fatty acid"/>
    <property type="evidence" value="ECO:0007669"/>
    <property type="project" value="TreeGrafter"/>
</dbReference>
<keyword evidence="9 12" id="KW-0472">Membrane</keyword>
<feature type="transmembrane region" description="Helical" evidence="12">
    <location>
        <begin position="198"/>
        <end position="222"/>
    </location>
</feature>
<dbReference type="PANTHER" id="PTHR11157:SF134">
    <property type="entry name" value="ELONGATION OF FATTY ACIDS PROTEIN 1-RELATED"/>
    <property type="match status" value="1"/>
</dbReference>
<feature type="transmembrane region" description="Helical" evidence="12">
    <location>
        <begin position="37"/>
        <end position="55"/>
    </location>
</feature>
<evidence type="ECO:0000313" key="13">
    <source>
        <dbReference type="EMBL" id="KAJ3484057.1"/>
    </source>
</evidence>
<accession>A0AAD5V204</accession>
<sequence>MAPLADFILKNVPLPSLPRHLTSYVSGMTPMSTPQEVFPTLAAYLAVIFGIQALMKNRKPMKLQYLFQLHNIILSSGSLVLLALIVEQVAPRFWKGGLFYSMCHDEMWIKELEFYYLINYYFKYLELLDTVFLALKKKPLAFLHVFHHSATALLCYTQLNGRTSIQWVPISINLLVHVIMYYYYYATAGGARIWWKKYLTTLQIVQFVIDLFAVYFGTYSYYAANYFPHVPHLGSCAGTESAAVFGCLLLSSYLGLFINFYIQTYKAPAKGKKPVANGKATTNGNGVANG</sequence>
<reference evidence="13" key="1">
    <citation type="submission" date="2022-07" db="EMBL/GenBank/DDBJ databases">
        <title>Genome Sequence of Physisporinus lineatus.</title>
        <authorList>
            <person name="Buettner E."/>
        </authorList>
    </citation>
    <scope>NUCLEOTIDE SEQUENCE</scope>
    <source>
        <strain evidence="13">VT162</strain>
    </source>
</reference>
<dbReference type="PANTHER" id="PTHR11157">
    <property type="entry name" value="FATTY ACID ACYL TRANSFERASE-RELATED"/>
    <property type="match status" value="1"/>
</dbReference>
<evidence type="ECO:0000256" key="11">
    <source>
        <dbReference type="ARBA" id="ARBA00047375"/>
    </source>
</evidence>
<dbReference type="PROSITE" id="PS01188">
    <property type="entry name" value="ELO"/>
    <property type="match status" value="1"/>
</dbReference>
<keyword evidence="4 12" id="KW-0808">Transferase</keyword>
<dbReference type="AlphaFoldDB" id="A0AAD5V204"/>
<dbReference type="EC" id="2.3.1.-" evidence="12"/>
<evidence type="ECO:0000256" key="1">
    <source>
        <dbReference type="ARBA" id="ARBA00004141"/>
    </source>
</evidence>
<evidence type="ECO:0000256" key="7">
    <source>
        <dbReference type="ARBA" id="ARBA00022989"/>
    </source>
</evidence>
<feature type="transmembrane region" description="Helical" evidence="12">
    <location>
        <begin position="242"/>
        <end position="262"/>
    </location>
</feature>
<dbReference type="GO" id="GO:0042761">
    <property type="term" value="P:very long-chain fatty acid biosynthetic process"/>
    <property type="evidence" value="ECO:0007669"/>
    <property type="project" value="TreeGrafter"/>
</dbReference>
<evidence type="ECO:0000313" key="14">
    <source>
        <dbReference type="Proteomes" id="UP001212997"/>
    </source>
</evidence>
<evidence type="ECO:0000256" key="6">
    <source>
        <dbReference type="ARBA" id="ARBA00022832"/>
    </source>
</evidence>
<comment type="caution">
    <text evidence="13">The sequence shown here is derived from an EMBL/GenBank/DDBJ whole genome shotgun (WGS) entry which is preliminary data.</text>
</comment>
<name>A0AAD5V204_9APHY</name>
<keyword evidence="14" id="KW-1185">Reference proteome</keyword>
<dbReference type="EMBL" id="JANAWD010000203">
    <property type="protein sequence ID" value="KAJ3484057.1"/>
    <property type="molecule type" value="Genomic_DNA"/>
</dbReference>
<dbReference type="GO" id="GO:0005789">
    <property type="term" value="C:endoplasmic reticulum membrane"/>
    <property type="evidence" value="ECO:0007669"/>
    <property type="project" value="TreeGrafter"/>
</dbReference>
<evidence type="ECO:0000256" key="10">
    <source>
        <dbReference type="ARBA" id="ARBA00023160"/>
    </source>
</evidence>
<keyword evidence="7 12" id="KW-1133">Transmembrane helix</keyword>
<comment type="catalytic activity">
    <reaction evidence="11">
        <text>a very-long-chain acyl-CoA + malonyl-CoA + H(+) = a very-long-chain 3-oxoacyl-CoA + CO2 + CoA</text>
        <dbReference type="Rhea" id="RHEA:32727"/>
        <dbReference type="ChEBI" id="CHEBI:15378"/>
        <dbReference type="ChEBI" id="CHEBI:16526"/>
        <dbReference type="ChEBI" id="CHEBI:57287"/>
        <dbReference type="ChEBI" id="CHEBI:57384"/>
        <dbReference type="ChEBI" id="CHEBI:90725"/>
        <dbReference type="ChEBI" id="CHEBI:90736"/>
        <dbReference type="EC" id="2.3.1.199"/>
    </reaction>
</comment>
<evidence type="ECO:0000256" key="8">
    <source>
        <dbReference type="ARBA" id="ARBA00023098"/>
    </source>
</evidence>
<comment type="catalytic activity">
    <reaction evidence="12">
        <text>an acyl-CoA + malonyl-CoA + H(+) = a 3-oxoacyl-CoA + CO2 + CoA</text>
        <dbReference type="Rhea" id="RHEA:50252"/>
        <dbReference type="ChEBI" id="CHEBI:15378"/>
        <dbReference type="ChEBI" id="CHEBI:16526"/>
        <dbReference type="ChEBI" id="CHEBI:57287"/>
        <dbReference type="ChEBI" id="CHEBI:57384"/>
        <dbReference type="ChEBI" id="CHEBI:58342"/>
        <dbReference type="ChEBI" id="CHEBI:90726"/>
    </reaction>
    <physiologicalReaction direction="left-to-right" evidence="12">
        <dbReference type="Rhea" id="RHEA:50253"/>
    </physiologicalReaction>
</comment>
<feature type="transmembrane region" description="Helical" evidence="12">
    <location>
        <begin position="165"/>
        <end position="186"/>
    </location>
</feature>
<dbReference type="InterPro" id="IPR002076">
    <property type="entry name" value="ELO_fam"/>
</dbReference>
<keyword evidence="6 12" id="KW-0276">Fatty acid metabolism</keyword>
<dbReference type="Proteomes" id="UP001212997">
    <property type="component" value="Unassembled WGS sequence"/>
</dbReference>
<evidence type="ECO:0000256" key="2">
    <source>
        <dbReference type="ARBA" id="ARBA00007263"/>
    </source>
</evidence>
<comment type="similarity">
    <text evidence="2 12">Belongs to the ELO family.</text>
</comment>
<protein>
    <recommendedName>
        <fullName evidence="12">Elongation of fatty acids protein</fullName>
        <ecNumber evidence="12">2.3.1.-</ecNumber>
    </recommendedName>
</protein>
<dbReference type="GO" id="GO:0019367">
    <property type="term" value="P:fatty acid elongation, saturated fatty acid"/>
    <property type="evidence" value="ECO:0007669"/>
    <property type="project" value="TreeGrafter"/>
</dbReference>
<keyword evidence="3 12" id="KW-0444">Lipid biosynthesis</keyword>
<organism evidence="13 14">
    <name type="scientific">Meripilus lineatus</name>
    <dbReference type="NCBI Taxonomy" id="2056292"/>
    <lineage>
        <taxon>Eukaryota</taxon>
        <taxon>Fungi</taxon>
        <taxon>Dikarya</taxon>
        <taxon>Basidiomycota</taxon>
        <taxon>Agaricomycotina</taxon>
        <taxon>Agaricomycetes</taxon>
        <taxon>Polyporales</taxon>
        <taxon>Meripilaceae</taxon>
        <taxon>Meripilus</taxon>
    </lineage>
</organism>
<evidence type="ECO:0000256" key="4">
    <source>
        <dbReference type="ARBA" id="ARBA00022679"/>
    </source>
</evidence>
<keyword evidence="5 12" id="KW-0812">Transmembrane</keyword>
<keyword evidence="8 12" id="KW-0443">Lipid metabolism</keyword>
<evidence type="ECO:0000256" key="5">
    <source>
        <dbReference type="ARBA" id="ARBA00022692"/>
    </source>
</evidence>
<dbReference type="InterPro" id="IPR030457">
    <property type="entry name" value="ELO_CS"/>
</dbReference>
<keyword evidence="10 12" id="KW-0275">Fatty acid biosynthesis</keyword>
<dbReference type="GO" id="GO:0034625">
    <property type="term" value="P:fatty acid elongation, monounsaturated fatty acid"/>
    <property type="evidence" value="ECO:0007669"/>
    <property type="project" value="TreeGrafter"/>
</dbReference>
<gene>
    <name evidence="13" type="ORF">NLI96_g5892</name>
</gene>
<dbReference type="GO" id="GO:0009922">
    <property type="term" value="F:fatty acid elongase activity"/>
    <property type="evidence" value="ECO:0007669"/>
    <property type="project" value="UniProtKB-EC"/>
</dbReference>
<comment type="subcellular location">
    <subcellularLocation>
        <location evidence="1">Membrane</location>
        <topology evidence="1">Multi-pass membrane protein</topology>
    </subcellularLocation>
</comment>
<proteinExistence type="inferred from homology"/>